<evidence type="ECO:0000256" key="1">
    <source>
        <dbReference type="SAM" id="MobiDB-lite"/>
    </source>
</evidence>
<feature type="region of interest" description="Disordered" evidence="1">
    <location>
        <begin position="1"/>
        <end position="63"/>
    </location>
</feature>
<organism evidence="2 3">
    <name type="scientific">Pontibacter qinzhouensis</name>
    <dbReference type="NCBI Taxonomy" id="2603253"/>
    <lineage>
        <taxon>Bacteria</taxon>
        <taxon>Pseudomonadati</taxon>
        <taxon>Bacteroidota</taxon>
        <taxon>Cytophagia</taxon>
        <taxon>Cytophagales</taxon>
        <taxon>Hymenobacteraceae</taxon>
        <taxon>Pontibacter</taxon>
    </lineage>
</organism>
<sequence>MRHNRDENFGDYGRNNHNHQHRRASPQFGYGNNEYRTDRGPEEESHYRRHPQNHNGRREHFGDYRRTQDDFYNRMYDTSNYNAMPRYEDYGRPIGRGDDIGDQVHHFPMQDESYWEEERHLRYNMGYNPNYDNPEEGDSYRNFDSRGNHGYRHDASYGHADEFRDFGNDHYGRSGGRNNQSGKENHRR</sequence>
<keyword evidence="3" id="KW-1185">Reference proteome</keyword>
<accession>A0A5C8IZ29</accession>
<evidence type="ECO:0000313" key="2">
    <source>
        <dbReference type="EMBL" id="TXK26982.1"/>
    </source>
</evidence>
<proteinExistence type="predicted"/>
<feature type="compositionally biased region" description="Basic and acidic residues" evidence="1">
    <location>
        <begin position="159"/>
        <end position="172"/>
    </location>
</feature>
<comment type="caution">
    <text evidence="2">The sequence shown here is derived from an EMBL/GenBank/DDBJ whole genome shotgun (WGS) entry which is preliminary data.</text>
</comment>
<feature type="compositionally biased region" description="Basic and acidic residues" evidence="1">
    <location>
        <begin position="35"/>
        <end position="46"/>
    </location>
</feature>
<name>A0A5C8IZ29_9BACT</name>
<dbReference type="OrthoDB" id="851725at2"/>
<dbReference type="Proteomes" id="UP000321926">
    <property type="component" value="Unassembled WGS sequence"/>
</dbReference>
<feature type="region of interest" description="Disordered" evidence="1">
    <location>
        <begin position="159"/>
        <end position="188"/>
    </location>
</feature>
<gene>
    <name evidence="2" type="ORF">FVR03_21380</name>
</gene>
<reference evidence="2 3" key="1">
    <citation type="submission" date="2019-08" db="EMBL/GenBank/DDBJ databases">
        <authorList>
            <person name="Shi S."/>
        </authorList>
    </citation>
    <scope>NUCLEOTIDE SEQUENCE [LARGE SCALE GENOMIC DNA]</scope>
    <source>
        <strain evidence="2 3">GY10130</strain>
    </source>
</reference>
<dbReference type="AlphaFoldDB" id="A0A5C8IZ29"/>
<evidence type="ECO:0000313" key="3">
    <source>
        <dbReference type="Proteomes" id="UP000321926"/>
    </source>
</evidence>
<protein>
    <submittedName>
        <fullName evidence="2">Uncharacterized protein</fullName>
    </submittedName>
</protein>
<dbReference type="EMBL" id="VRTY01000121">
    <property type="protein sequence ID" value="TXK26982.1"/>
    <property type="molecule type" value="Genomic_DNA"/>
</dbReference>
<dbReference type="RefSeq" id="WP_147923812.1">
    <property type="nucleotide sequence ID" value="NZ_VRTY01000121.1"/>
</dbReference>